<evidence type="ECO:0000313" key="4">
    <source>
        <dbReference type="Proteomes" id="UP001139263"/>
    </source>
</evidence>
<proteinExistence type="predicted"/>
<dbReference type="PROSITE" id="PS50151">
    <property type="entry name" value="UVR"/>
    <property type="match status" value="1"/>
</dbReference>
<dbReference type="EMBL" id="JALBUF010000006">
    <property type="protein sequence ID" value="MCI0183878.1"/>
    <property type="molecule type" value="Genomic_DNA"/>
</dbReference>
<comment type="caution">
    <text evidence="3">The sequence shown here is derived from an EMBL/GenBank/DDBJ whole genome shotgun (WGS) entry which is preliminary data.</text>
</comment>
<accession>A0A9X2AC92</accession>
<dbReference type="Pfam" id="PF02151">
    <property type="entry name" value="UVR"/>
    <property type="match status" value="1"/>
</dbReference>
<keyword evidence="3" id="KW-0418">Kinase</keyword>
<dbReference type="Gene3D" id="4.10.860.10">
    <property type="entry name" value="UVR domain"/>
    <property type="match status" value="1"/>
</dbReference>
<feature type="domain" description="UVR" evidence="2">
    <location>
        <begin position="132"/>
        <end position="167"/>
    </location>
</feature>
<dbReference type="GO" id="GO:0005507">
    <property type="term" value="F:copper ion binding"/>
    <property type="evidence" value="ECO:0007669"/>
    <property type="project" value="TreeGrafter"/>
</dbReference>
<keyword evidence="3" id="KW-0808">Transferase</keyword>
<dbReference type="InterPro" id="IPR025542">
    <property type="entry name" value="YacH"/>
</dbReference>
<dbReference type="RefSeq" id="WP_241714775.1">
    <property type="nucleotide sequence ID" value="NZ_JALBUF010000006.1"/>
</dbReference>
<organism evidence="3 4">
    <name type="scientific">Sulfoacidibacillus ferrooxidans</name>
    <dbReference type="NCBI Taxonomy" id="2005001"/>
    <lineage>
        <taxon>Bacteria</taxon>
        <taxon>Bacillati</taxon>
        <taxon>Bacillota</taxon>
        <taxon>Bacilli</taxon>
        <taxon>Bacillales</taxon>
        <taxon>Alicyclobacillaceae</taxon>
        <taxon>Sulfoacidibacillus</taxon>
    </lineage>
</organism>
<keyword evidence="4" id="KW-1185">Reference proteome</keyword>
<protein>
    <submittedName>
        <fullName evidence="3">Protein-arginine kinase activator protein</fullName>
    </submittedName>
</protein>
<evidence type="ECO:0000313" key="3">
    <source>
        <dbReference type="EMBL" id="MCI0183878.1"/>
    </source>
</evidence>
<reference evidence="3" key="1">
    <citation type="submission" date="2022-03" db="EMBL/GenBank/DDBJ databases">
        <title>Draft Genome Sequence of Firmicute Strain S0AB, a Heterotrophic Iron/Sulfur-Oxidizing Extreme Acidophile.</title>
        <authorList>
            <person name="Vergara E."/>
            <person name="Pakostova E."/>
            <person name="Johnson D.B."/>
            <person name="Holmes D.S."/>
        </authorList>
    </citation>
    <scope>NUCLEOTIDE SEQUENCE</scope>
    <source>
        <strain evidence="3">S0AB</strain>
    </source>
</reference>
<feature type="coiled-coil region" evidence="1">
    <location>
        <begin position="128"/>
        <end position="174"/>
    </location>
</feature>
<dbReference type="AlphaFoldDB" id="A0A9X2AC92"/>
<dbReference type="GO" id="GO:0050897">
    <property type="term" value="F:cobalt ion binding"/>
    <property type="evidence" value="ECO:0007669"/>
    <property type="project" value="TreeGrafter"/>
</dbReference>
<dbReference type="PIRSF" id="PIRSF015034">
    <property type="entry name" value="YacH"/>
    <property type="match status" value="1"/>
</dbReference>
<evidence type="ECO:0000256" key="1">
    <source>
        <dbReference type="SAM" id="Coils"/>
    </source>
</evidence>
<dbReference type="GO" id="GO:0008270">
    <property type="term" value="F:zinc ion binding"/>
    <property type="evidence" value="ECO:0007669"/>
    <property type="project" value="TreeGrafter"/>
</dbReference>
<gene>
    <name evidence="3" type="primary">mcsA</name>
    <name evidence="3" type="ORF">MM817_02169</name>
</gene>
<dbReference type="GO" id="GO:0046870">
    <property type="term" value="F:cadmium ion binding"/>
    <property type="evidence" value="ECO:0007669"/>
    <property type="project" value="TreeGrafter"/>
</dbReference>
<dbReference type="GO" id="GO:1990170">
    <property type="term" value="P:stress response to cadmium ion"/>
    <property type="evidence" value="ECO:0007669"/>
    <property type="project" value="TreeGrafter"/>
</dbReference>
<evidence type="ECO:0000259" key="2">
    <source>
        <dbReference type="PROSITE" id="PS50151"/>
    </source>
</evidence>
<dbReference type="GO" id="GO:1990169">
    <property type="term" value="P:stress response to copper ion"/>
    <property type="evidence" value="ECO:0007669"/>
    <property type="project" value="TreeGrafter"/>
</dbReference>
<dbReference type="PANTHER" id="PTHR38430">
    <property type="entry name" value="PROTEIN-ARGININE KINASE ACTIVATOR PROTEIN"/>
    <property type="match status" value="1"/>
</dbReference>
<dbReference type="SUPFAM" id="SSF46600">
    <property type="entry name" value="C-terminal UvrC-binding domain of UvrB"/>
    <property type="match status" value="1"/>
</dbReference>
<dbReference type="PANTHER" id="PTHR38430:SF1">
    <property type="entry name" value="PROTEIN-ARGININE KINASE ACTIVATOR PROTEIN"/>
    <property type="match status" value="1"/>
</dbReference>
<sequence>MLCEQCGERPATVHYTEIVQGNKNEFHMCEVCASQKGQAAYQALAGAFSVNQLLSGLLHFDSTVAPRSDAPAPRCEHCGLTFAQFVKIGQFGCEHCYETFTEQLGPLLKRVQSSDHHTGKIPKRRGGAMTLRRELNQLRKELQVSVMEERFEEAAQLRDRIRGLEQHLHVEKQQEE</sequence>
<dbReference type="InterPro" id="IPR036876">
    <property type="entry name" value="UVR_dom_sf"/>
</dbReference>
<dbReference type="GO" id="GO:0016301">
    <property type="term" value="F:kinase activity"/>
    <property type="evidence" value="ECO:0007669"/>
    <property type="project" value="UniProtKB-KW"/>
</dbReference>
<keyword evidence="1" id="KW-0175">Coiled coil</keyword>
<dbReference type="InterPro" id="IPR001943">
    <property type="entry name" value="UVR_dom"/>
</dbReference>
<dbReference type="Proteomes" id="UP001139263">
    <property type="component" value="Unassembled WGS sequence"/>
</dbReference>
<name>A0A9X2AC92_9BACL</name>